<evidence type="ECO:0000256" key="2">
    <source>
        <dbReference type="ARBA" id="ARBA00023015"/>
    </source>
</evidence>
<keyword evidence="4" id="KW-0010">Activator</keyword>
<dbReference type="STRING" id="1121357.SAMN05661109_01468"/>
<keyword evidence="3" id="KW-0238">DNA-binding</keyword>
<dbReference type="RefSeq" id="WP_092258410.1">
    <property type="nucleotide sequence ID" value="NZ_CP047199.1"/>
</dbReference>
<feature type="region of interest" description="Disordered" evidence="6">
    <location>
        <begin position="174"/>
        <end position="220"/>
    </location>
</feature>
<evidence type="ECO:0000256" key="5">
    <source>
        <dbReference type="ARBA" id="ARBA00023163"/>
    </source>
</evidence>
<dbReference type="AlphaFoldDB" id="A0A1H9TNM7"/>
<dbReference type="EMBL" id="FOGQ01000006">
    <property type="protein sequence ID" value="SER98233.1"/>
    <property type="molecule type" value="Genomic_DNA"/>
</dbReference>
<evidence type="ECO:0000256" key="6">
    <source>
        <dbReference type="SAM" id="MobiDB-lite"/>
    </source>
</evidence>
<protein>
    <submittedName>
        <fullName evidence="8">LysR substrate binding domain-containing protein</fullName>
    </submittedName>
</protein>
<dbReference type="GO" id="GO:0032993">
    <property type="term" value="C:protein-DNA complex"/>
    <property type="evidence" value="ECO:0007669"/>
    <property type="project" value="TreeGrafter"/>
</dbReference>
<feature type="domain" description="LysR substrate-binding" evidence="7">
    <location>
        <begin position="98"/>
        <end position="171"/>
    </location>
</feature>
<feature type="domain" description="LysR substrate-binding" evidence="7">
    <location>
        <begin position="23"/>
        <end position="95"/>
    </location>
</feature>
<keyword evidence="9" id="KW-1185">Reference proteome</keyword>
<dbReference type="GO" id="GO:0003700">
    <property type="term" value="F:DNA-binding transcription factor activity"/>
    <property type="evidence" value="ECO:0007669"/>
    <property type="project" value="TreeGrafter"/>
</dbReference>
<dbReference type="InterPro" id="IPR005119">
    <property type="entry name" value="LysR_subst-bd"/>
</dbReference>
<evidence type="ECO:0000313" key="8">
    <source>
        <dbReference type="EMBL" id="SER98233.1"/>
    </source>
</evidence>
<feature type="compositionally biased region" description="Basic residues" evidence="6">
    <location>
        <begin position="211"/>
        <end position="220"/>
    </location>
</feature>
<keyword evidence="2" id="KW-0805">Transcription regulation</keyword>
<comment type="similarity">
    <text evidence="1">Belongs to the LysR transcriptional regulatory family.</text>
</comment>
<dbReference type="PANTHER" id="PTHR30346">
    <property type="entry name" value="TRANSCRIPTIONAL DUAL REGULATOR HCAR-RELATED"/>
    <property type="match status" value="1"/>
</dbReference>
<gene>
    <name evidence="8" type="ORF">SAMN05661109_01468</name>
</gene>
<feature type="compositionally biased region" description="Basic residues" evidence="6">
    <location>
        <begin position="185"/>
        <end position="197"/>
    </location>
</feature>
<dbReference type="GO" id="GO:0003677">
    <property type="term" value="F:DNA binding"/>
    <property type="evidence" value="ECO:0007669"/>
    <property type="project" value="UniProtKB-KW"/>
</dbReference>
<name>A0A1H9TNM7_9CORY</name>
<evidence type="ECO:0000313" key="9">
    <source>
        <dbReference type="Proteomes" id="UP000198929"/>
    </source>
</evidence>
<evidence type="ECO:0000256" key="1">
    <source>
        <dbReference type="ARBA" id="ARBA00009437"/>
    </source>
</evidence>
<evidence type="ECO:0000256" key="4">
    <source>
        <dbReference type="ARBA" id="ARBA00023159"/>
    </source>
</evidence>
<dbReference type="Pfam" id="PF03466">
    <property type="entry name" value="LysR_substrate"/>
    <property type="match status" value="2"/>
</dbReference>
<dbReference type="PANTHER" id="PTHR30346:SF0">
    <property type="entry name" value="HCA OPERON TRANSCRIPTIONAL ACTIVATOR HCAR"/>
    <property type="match status" value="1"/>
</dbReference>
<proteinExistence type="inferred from homology"/>
<keyword evidence="5" id="KW-0804">Transcription</keyword>
<reference evidence="9" key="1">
    <citation type="submission" date="2016-10" db="EMBL/GenBank/DDBJ databases">
        <authorList>
            <person name="Varghese N."/>
            <person name="Submissions S."/>
        </authorList>
    </citation>
    <scope>NUCLEOTIDE SEQUENCE [LARGE SCALE GENOMIC DNA]</scope>
    <source>
        <strain evidence="9">DSM 20524</strain>
    </source>
</reference>
<evidence type="ECO:0000256" key="3">
    <source>
        <dbReference type="ARBA" id="ARBA00023125"/>
    </source>
</evidence>
<dbReference type="CDD" id="cd05466">
    <property type="entry name" value="PBP2_LTTR_substrate"/>
    <property type="match status" value="1"/>
</dbReference>
<accession>A0A1H9TNM7</accession>
<dbReference type="SUPFAM" id="SSF53850">
    <property type="entry name" value="Periplasmic binding protein-like II"/>
    <property type="match status" value="1"/>
</dbReference>
<sequence>MIRLAFVTGTEPGKWFRRYAQHTTHGLTTTDADDAMGELLAGKADLALTRLPDARVSDEFHIVSLYDEEPGVAVSKNSVYAEVGEAVHMDDLAEEHVNEYHSLDELRMALQVVSANVGVAFAPRPVLKVLSKKQVVPLGVRNWPGSPTSIALVWRKNDDSDAIQDFVGIAKGRTANSSRVAAPKRNAKEKRQAKQARRQANSPRRGTGGKPHNRGGKKRR</sequence>
<dbReference type="Gene3D" id="3.40.190.10">
    <property type="entry name" value="Periplasmic binding protein-like II"/>
    <property type="match status" value="4"/>
</dbReference>
<dbReference type="Proteomes" id="UP000198929">
    <property type="component" value="Unassembled WGS sequence"/>
</dbReference>
<organism evidence="8 9">
    <name type="scientific">Corynebacterium cystitidis DSM 20524</name>
    <dbReference type="NCBI Taxonomy" id="1121357"/>
    <lineage>
        <taxon>Bacteria</taxon>
        <taxon>Bacillati</taxon>
        <taxon>Actinomycetota</taxon>
        <taxon>Actinomycetes</taxon>
        <taxon>Mycobacteriales</taxon>
        <taxon>Corynebacteriaceae</taxon>
        <taxon>Corynebacterium</taxon>
    </lineage>
</organism>
<evidence type="ECO:0000259" key="7">
    <source>
        <dbReference type="Pfam" id="PF03466"/>
    </source>
</evidence>